<dbReference type="SUPFAM" id="SSF52047">
    <property type="entry name" value="RNI-like"/>
    <property type="match status" value="1"/>
</dbReference>
<sequence length="488" mass="54653">MSTKKAATVRPDDTRQTIQLCVELLSSSLRRINPEDHDPNVVNALASCARCLTLHPQSPPLEPASKAMARLDKTVPPQRGQWSYLPFELLSRILRLRRAAERELPFPVYEDQDGDHPTVQPTAARDTYACSLYSDSKPFFDKLVGLRGLTLTSQDDCEYRTASYEILELLVCEIFPRLNFTSPLLTALDMGRYYGCRCGIVLDEENLAVCASTIARLRFLRVPEFFNLADPSFEEWDDDPLRSVNGMLGPALRCWAPDSCSPDDGIIAPSLPRLECIKFPTERVCDHVVSGTFMHKLISLQPPLRCVILQFTYLHSEDLLINLLAACSTIQELDLCDCDPITDRTLAALENHPPLRSLNLSYQSKITVPAIVSLLRARGSELRFLGLNWFGAAAFEVLASYAPKMQHITITECSRWERPSFSCENLQFLMGLVHACTRLETFPPVELKSIRGADGIVAFLKGLGVAYRAIDLFENWLAGSYWFAGVAS</sequence>
<reference evidence="2" key="1">
    <citation type="journal article" date="2018" name="Nat. Microbiol.">
        <title>Leveraging single-cell genomics to expand the fungal tree of life.</title>
        <authorList>
            <person name="Ahrendt S.R."/>
            <person name="Quandt C.A."/>
            <person name="Ciobanu D."/>
            <person name="Clum A."/>
            <person name="Salamov A."/>
            <person name="Andreopoulos B."/>
            <person name="Cheng J.F."/>
            <person name="Woyke T."/>
            <person name="Pelin A."/>
            <person name="Henrissat B."/>
            <person name="Reynolds N.K."/>
            <person name="Benny G.L."/>
            <person name="Smith M.E."/>
            <person name="James T.Y."/>
            <person name="Grigoriev I.V."/>
        </authorList>
    </citation>
    <scope>NUCLEOTIDE SEQUENCE [LARGE SCALE GENOMIC DNA]</scope>
</reference>
<dbReference type="AlphaFoldDB" id="A0A4P9WGI2"/>
<dbReference type="Gene3D" id="3.80.10.10">
    <property type="entry name" value="Ribonuclease Inhibitor"/>
    <property type="match status" value="1"/>
</dbReference>
<evidence type="ECO:0000313" key="1">
    <source>
        <dbReference type="EMBL" id="RKO91814.1"/>
    </source>
</evidence>
<dbReference type="OrthoDB" id="550575at2759"/>
<evidence type="ECO:0008006" key="3">
    <source>
        <dbReference type="Google" id="ProtNLM"/>
    </source>
</evidence>
<dbReference type="InterPro" id="IPR032675">
    <property type="entry name" value="LRR_dom_sf"/>
</dbReference>
<gene>
    <name evidence="1" type="ORF">BDK51DRAFT_32591</name>
</gene>
<name>A0A4P9WGI2_9FUNG</name>
<protein>
    <recommendedName>
        <fullName evidence="3">F-box domain-containing protein</fullName>
    </recommendedName>
</protein>
<accession>A0A4P9WGI2</accession>
<keyword evidence="2" id="KW-1185">Reference proteome</keyword>
<organism evidence="1 2">
    <name type="scientific">Blyttiomyces helicus</name>
    <dbReference type="NCBI Taxonomy" id="388810"/>
    <lineage>
        <taxon>Eukaryota</taxon>
        <taxon>Fungi</taxon>
        <taxon>Fungi incertae sedis</taxon>
        <taxon>Chytridiomycota</taxon>
        <taxon>Chytridiomycota incertae sedis</taxon>
        <taxon>Chytridiomycetes</taxon>
        <taxon>Chytridiomycetes incertae sedis</taxon>
        <taxon>Blyttiomyces</taxon>
    </lineage>
</organism>
<proteinExistence type="predicted"/>
<dbReference type="Proteomes" id="UP000269721">
    <property type="component" value="Unassembled WGS sequence"/>
</dbReference>
<dbReference type="EMBL" id="KZ994892">
    <property type="protein sequence ID" value="RKO91814.1"/>
    <property type="molecule type" value="Genomic_DNA"/>
</dbReference>
<evidence type="ECO:0000313" key="2">
    <source>
        <dbReference type="Proteomes" id="UP000269721"/>
    </source>
</evidence>